<protein>
    <submittedName>
        <fullName evidence="1">Uncharacterized protein</fullName>
    </submittedName>
</protein>
<proteinExistence type="predicted"/>
<evidence type="ECO:0000313" key="1">
    <source>
        <dbReference type="EMBL" id="MUU78219.1"/>
    </source>
</evidence>
<keyword evidence="2" id="KW-1185">Reference proteome</keyword>
<dbReference type="RefSeq" id="WP_157363112.1">
    <property type="nucleotide sequence ID" value="NZ_WOWS01000002.1"/>
</dbReference>
<reference evidence="1 2" key="1">
    <citation type="submission" date="2019-12" db="EMBL/GenBank/DDBJ databases">
        <authorList>
            <person name="Li J."/>
        </authorList>
    </citation>
    <scope>NUCLEOTIDE SEQUENCE [LARGE SCALE GENOMIC DNA]</scope>
    <source>
        <strain evidence="1 2">HL2-2</strain>
    </source>
</reference>
<accession>A0A6L6U880</accession>
<organism evidence="1 2">
    <name type="scientific">Winogradskyella endarachnes</name>
    <dbReference type="NCBI Taxonomy" id="2681965"/>
    <lineage>
        <taxon>Bacteria</taxon>
        <taxon>Pseudomonadati</taxon>
        <taxon>Bacteroidota</taxon>
        <taxon>Flavobacteriia</taxon>
        <taxon>Flavobacteriales</taxon>
        <taxon>Flavobacteriaceae</taxon>
        <taxon>Winogradskyella</taxon>
    </lineage>
</organism>
<sequence>MKTNVEMNKKVKDILDSAELIDVVNVSPFFKENVMHQIRAASADIQEVTRTWFTPKLQLATLICVIVLNVLAFSNTKSATYDENVSSFAESYGLSTSTESSLFN</sequence>
<dbReference type="AlphaFoldDB" id="A0A6L6U880"/>
<dbReference type="EMBL" id="WOWS01000002">
    <property type="protein sequence ID" value="MUU78219.1"/>
    <property type="molecule type" value="Genomic_DNA"/>
</dbReference>
<evidence type="ECO:0000313" key="2">
    <source>
        <dbReference type="Proteomes" id="UP000478208"/>
    </source>
</evidence>
<gene>
    <name evidence="1" type="ORF">GN138_07165</name>
</gene>
<name>A0A6L6U880_9FLAO</name>
<dbReference type="Proteomes" id="UP000478208">
    <property type="component" value="Unassembled WGS sequence"/>
</dbReference>
<comment type="caution">
    <text evidence="1">The sequence shown here is derived from an EMBL/GenBank/DDBJ whole genome shotgun (WGS) entry which is preliminary data.</text>
</comment>